<dbReference type="SUPFAM" id="SSF52540">
    <property type="entry name" value="P-loop containing nucleoside triphosphate hydrolases"/>
    <property type="match status" value="1"/>
</dbReference>
<dbReference type="InterPro" id="IPR027417">
    <property type="entry name" value="P-loop_NTPase"/>
</dbReference>
<keyword evidence="4" id="KW-0547">Nucleotide-binding</keyword>
<gene>
    <name evidence="8" type="primary">Hsd17b11-001</name>
</gene>
<dbReference type="FunFam" id="3.30.63.10:FF:000002">
    <property type="entry name" value="Guanylate kinase 1"/>
    <property type="match status" value="1"/>
</dbReference>
<evidence type="ECO:0000259" key="7">
    <source>
        <dbReference type="PROSITE" id="PS50052"/>
    </source>
</evidence>
<dbReference type="InterPro" id="IPR017665">
    <property type="entry name" value="Guanylate_kinase"/>
</dbReference>
<keyword evidence="6" id="KW-0067">ATP-binding</keyword>
<name>A0A6F9DE79_9ASCI</name>
<dbReference type="InterPro" id="IPR008145">
    <property type="entry name" value="GK/Ca_channel_bsu"/>
</dbReference>
<evidence type="ECO:0000256" key="3">
    <source>
        <dbReference type="ARBA" id="ARBA00022679"/>
    </source>
</evidence>
<keyword evidence="5" id="KW-0418">Kinase</keyword>
<dbReference type="PROSITE" id="PS00856">
    <property type="entry name" value="GUANYLATE_KINASE_1"/>
    <property type="match status" value="1"/>
</dbReference>
<dbReference type="PANTHER" id="PTHR23117:SF13">
    <property type="entry name" value="GUANYLATE KINASE"/>
    <property type="match status" value="1"/>
</dbReference>
<evidence type="ECO:0000256" key="2">
    <source>
        <dbReference type="ARBA" id="ARBA00012961"/>
    </source>
</evidence>
<evidence type="ECO:0000256" key="4">
    <source>
        <dbReference type="ARBA" id="ARBA00022741"/>
    </source>
</evidence>
<dbReference type="InterPro" id="IPR003593">
    <property type="entry name" value="AAA+_ATPase"/>
</dbReference>
<organism evidence="8">
    <name type="scientific">Phallusia mammillata</name>
    <dbReference type="NCBI Taxonomy" id="59560"/>
    <lineage>
        <taxon>Eukaryota</taxon>
        <taxon>Metazoa</taxon>
        <taxon>Chordata</taxon>
        <taxon>Tunicata</taxon>
        <taxon>Ascidiacea</taxon>
        <taxon>Phlebobranchia</taxon>
        <taxon>Ascidiidae</taxon>
        <taxon>Phallusia</taxon>
    </lineage>
</organism>
<dbReference type="PANTHER" id="PTHR23117">
    <property type="entry name" value="GUANYLATE KINASE-RELATED"/>
    <property type="match status" value="1"/>
</dbReference>
<dbReference type="InterPro" id="IPR008144">
    <property type="entry name" value="Guanylate_kin-like_dom"/>
</dbReference>
<accession>A0A6F9DE79</accession>
<dbReference type="AlphaFoldDB" id="A0A6F9DE79"/>
<dbReference type="NCBIfam" id="TIGR03263">
    <property type="entry name" value="guanyl_kin"/>
    <property type="match status" value="1"/>
</dbReference>
<feature type="domain" description="Guanylate kinase-like" evidence="7">
    <location>
        <begin position="3"/>
        <end position="185"/>
    </location>
</feature>
<sequence length="301" mass="33487">MALRPVVFSGPSGTGKSTLLNLLFKEFPSAFGFSVSHTTRKPRPGEEDGKHYHFTTLEQMQTEIKQGKFIEHAQFSGNMYGTSIMAVEDVLKQKKICLLDIDEQGVKSIKKTNINPLYIFVAPPSLEALRERLKSRGTESEETIEKRMATAVSAMKYSEEKDAYDVIIINDILERAYKQLRDFLMEQFPDLTTEPETASDHCDQKQQSETEFEDLTINNNGSITEISLSPVKLKTSSLDDAPAVMNVDSGTDMDDAAVVTSENLNSDIVVTTRSSVIDMETENTEKSAACGDVMWNSCAII</sequence>
<evidence type="ECO:0000256" key="5">
    <source>
        <dbReference type="ARBA" id="ARBA00022777"/>
    </source>
</evidence>
<evidence type="ECO:0000256" key="6">
    <source>
        <dbReference type="ARBA" id="ARBA00022840"/>
    </source>
</evidence>
<dbReference type="GO" id="GO:0005524">
    <property type="term" value="F:ATP binding"/>
    <property type="evidence" value="ECO:0007669"/>
    <property type="project" value="UniProtKB-KW"/>
</dbReference>
<keyword evidence="3" id="KW-0808">Transferase</keyword>
<proteinExistence type="evidence at transcript level"/>
<dbReference type="EC" id="2.7.4.8" evidence="2"/>
<dbReference type="InterPro" id="IPR020590">
    <property type="entry name" value="Guanylate_kinase_CS"/>
</dbReference>
<dbReference type="Gene3D" id="3.40.50.300">
    <property type="entry name" value="P-loop containing nucleotide triphosphate hydrolases"/>
    <property type="match status" value="1"/>
</dbReference>
<evidence type="ECO:0000256" key="1">
    <source>
        <dbReference type="ARBA" id="ARBA00005790"/>
    </source>
</evidence>
<dbReference type="GO" id="GO:0004385">
    <property type="term" value="F:GMP kinase activity"/>
    <property type="evidence" value="ECO:0007669"/>
    <property type="project" value="UniProtKB-EC"/>
</dbReference>
<dbReference type="PROSITE" id="PS50052">
    <property type="entry name" value="GUANYLATE_KINASE_2"/>
    <property type="match status" value="1"/>
</dbReference>
<protein>
    <recommendedName>
        <fullName evidence="2">guanylate kinase</fullName>
        <ecNumber evidence="2">2.7.4.8</ecNumber>
    </recommendedName>
</protein>
<evidence type="ECO:0000313" key="8">
    <source>
        <dbReference type="EMBL" id="CAB3254186.1"/>
    </source>
</evidence>
<dbReference type="Pfam" id="PF00625">
    <property type="entry name" value="Guanylate_kin"/>
    <property type="match status" value="1"/>
</dbReference>
<dbReference type="EMBL" id="LR785850">
    <property type="protein sequence ID" value="CAB3254186.1"/>
    <property type="molecule type" value="mRNA"/>
</dbReference>
<dbReference type="SMART" id="SM00382">
    <property type="entry name" value="AAA"/>
    <property type="match status" value="1"/>
</dbReference>
<dbReference type="CDD" id="cd00071">
    <property type="entry name" value="GMPK"/>
    <property type="match status" value="1"/>
</dbReference>
<reference evidence="8" key="1">
    <citation type="submission" date="2020-04" db="EMBL/GenBank/DDBJ databases">
        <authorList>
            <person name="Neveu A P."/>
        </authorList>
    </citation>
    <scope>NUCLEOTIDE SEQUENCE</scope>
    <source>
        <tissue evidence="8">Whole embryo</tissue>
    </source>
</reference>
<dbReference type="FunFam" id="3.40.50.300:FF:000776">
    <property type="entry name" value="Guanylate kinase 2"/>
    <property type="match status" value="1"/>
</dbReference>
<dbReference type="GO" id="GO:0005829">
    <property type="term" value="C:cytosol"/>
    <property type="evidence" value="ECO:0007669"/>
    <property type="project" value="TreeGrafter"/>
</dbReference>
<comment type="similarity">
    <text evidence="1">Belongs to the guanylate kinase family.</text>
</comment>
<dbReference type="SMART" id="SM00072">
    <property type="entry name" value="GuKc"/>
    <property type="match status" value="1"/>
</dbReference>